<evidence type="ECO:0000313" key="2">
    <source>
        <dbReference type="EMBL" id="OHA01847.1"/>
    </source>
</evidence>
<dbReference type="EMBL" id="MHQL01000053">
    <property type="protein sequence ID" value="OHA01847.1"/>
    <property type="molecule type" value="Genomic_DNA"/>
</dbReference>
<keyword evidence="1" id="KW-0472">Membrane</keyword>
<protein>
    <submittedName>
        <fullName evidence="2">Uncharacterized protein</fullName>
    </submittedName>
</protein>
<dbReference type="AlphaFoldDB" id="A0A1G2KQY7"/>
<keyword evidence="1" id="KW-0812">Transmembrane</keyword>
<reference evidence="2 3" key="1">
    <citation type="journal article" date="2016" name="Nat. Commun.">
        <title>Thousands of microbial genomes shed light on interconnected biogeochemical processes in an aquifer system.</title>
        <authorList>
            <person name="Anantharaman K."/>
            <person name="Brown C.T."/>
            <person name="Hug L.A."/>
            <person name="Sharon I."/>
            <person name="Castelle C.J."/>
            <person name="Probst A.J."/>
            <person name="Thomas B.C."/>
            <person name="Singh A."/>
            <person name="Wilkins M.J."/>
            <person name="Karaoz U."/>
            <person name="Brodie E.L."/>
            <person name="Williams K.H."/>
            <person name="Hubbard S.S."/>
            <person name="Banfield J.F."/>
        </authorList>
    </citation>
    <scope>NUCLEOTIDE SEQUENCE [LARGE SCALE GENOMIC DNA]</scope>
</reference>
<keyword evidence="1" id="KW-1133">Transmembrane helix</keyword>
<evidence type="ECO:0000313" key="3">
    <source>
        <dbReference type="Proteomes" id="UP000177811"/>
    </source>
</evidence>
<proteinExistence type="predicted"/>
<name>A0A1G2KQY7_9BACT</name>
<dbReference type="Proteomes" id="UP000177811">
    <property type="component" value="Unassembled WGS sequence"/>
</dbReference>
<organism evidence="2 3">
    <name type="scientific">Candidatus Sungbacteria bacterium RIFCSPHIGHO2_02_FULL_51_29</name>
    <dbReference type="NCBI Taxonomy" id="1802273"/>
    <lineage>
        <taxon>Bacteria</taxon>
        <taxon>Candidatus Sungiibacteriota</taxon>
    </lineage>
</organism>
<evidence type="ECO:0000256" key="1">
    <source>
        <dbReference type="SAM" id="Phobius"/>
    </source>
</evidence>
<comment type="caution">
    <text evidence="2">The sequence shown here is derived from an EMBL/GenBank/DDBJ whole genome shotgun (WGS) entry which is preliminary data.</text>
</comment>
<gene>
    <name evidence="2" type="ORF">A3C16_06045</name>
</gene>
<feature type="transmembrane region" description="Helical" evidence="1">
    <location>
        <begin position="57"/>
        <end position="77"/>
    </location>
</feature>
<feature type="transmembrane region" description="Helical" evidence="1">
    <location>
        <begin position="30"/>
        <end position="51"/>
    </location>
</feature>
<sequence>MTMTDGTSSYPEEPLAKTSALVRYFFDRSFFHYLWTGGTLMVAQVFFLWVFIDVLRIPTVISSVVVVGGLLIVRYTLLRLLKVIA</sequence>
<accession>A0A1G2KQY7</accession>